<proteinExistence type="predicted"/>
<evidence type="ECO:0000313" key="3">
    <source>
        <dbReference type="Proteomes" id="UP001151760"/>
    </source>
</evidence>
<reference evidence="2" key="2">
    <citation type="submission" date="2022-01" db="EMBL/GenBank/DDBJ databases">
        <authorList>
            <person name="Yamashiro T."/>
            <person name="Shiraishi A."/>
            <person name="Satake H."/>
            <person name="Nakayama K."/>
        </authorList>
    </citation>
    <scope>NUCLEOTIDE SEQUENCE</scope>
</reference>
<protein>
    <submittedName>
        <fullName evidence="2">Uncharacterized protein</fullName>
    </submittedName>
</protein>
<comment type="caution">
    <text evidence="2">The sequence shown here is derived from an EMBL/GenBank/DDBJ whole genome shotgun (WGS) entry which is preliminary data.</text>
</comment>
<gene>
    <name evidence="2" type="ORF">Tco_0923056</name>
</gene>
<evidence type="ECO:0000256" key="1">
    <source>
        <dbReference type="SAM" id="MobiDB-lite"/>
    </source>
</evidence>
<feature type="compositionally biased region" description="Basic and acidic residues" evidence="1">
    <location>
        <begin position="16"/>
        <end position="28"/>
    </location>
</feature>
<evidence type="ECO:0000313" key="2">
    <source>
        <dbReference type="EMBL" id="GJT32637.1"/>
    </source>
</evidence>
<name>A0ABQ5D187_9ASTR</name>
<dbReference type="Proteomes" id="UP001151760">
    <property type="component" value="Unassembled WGS sequence"/>
</dbReference>
<feature type="region of interest" description="Disordered" evidence="1">
    <location>
        <begin position="1"/>
        <end position="43"/>
    </location>
</feature>
<dbReference type="EMBL" id="BQNB010014808">
    <property type="protein sequence ID" value="GJT32637.1"/>
    <property type="molecule type" value="Genomic_DNA"/>
</dbReference>
<reference evidence="2" key="1">
    <citation type="journal article" date="2022" name="Int. J. Mol. Sci.">
        <title>Draft Genome of Tanacetum Coccineum: Genomic Comparison of Closely Related Tanacetum-Family Plants.</title>
        <authorList>
            <person name="Yamashiro T."/>
            <person name="Shiraishi A."/>
            <person name="Nakayama K."/>
            <person name="Satake H."/>
        </authorList>
    </citation>
    <scope>NUCLEOTIDE SEQUENCE</scope>
</reference>
<accession>A0ABQ5D187</accession>
<organism evidence="2 3">
    <name type="scientific">Tanacetum coccineum</name>
    <dbReference type="NCBI Taxonomy" id="301880"/>
    <lineage>
        <taxon>Eukaryota</taxon>
        <taxon>Viridiplantae</taxon>
        <taxon>Streptophyta</taxon>
        <taxon>Embryophyta</taxon>
        <taxon>Tracheophyta</taxon>
        <taxon>Spermatophyta</taxon>
        <taxon>Magnoliopsida</taxon>
        <taxon>eudicotyledons</taxon>
        <taxon>Gunneridae</taxon>
        <taxon>Pentapetalae</taxon>
        <taxon>asterids</taxon>
        <taxon>campanulids</taxon>
        <taxon>Asterales</taxon>
        <taxon>Asteraceae</taxon>
        <taxon>Asteroideae</taxon>
        <taxon>Anthemideae</taxon>
        <taxon>Anthemidinae</taxon>
        <taxon>Tanacetum</taxon>
    </lineage>
</organism>
<keyword evidence="3" id="KW-1185">Reference proteome</keyword>
<sequence length="151" mass="16749">MDPSSSVGKTCLGENVIEKSSDKAEGHGDWNSPEYLDTTNSGGKKETKAMVFHKMETEEISDRFVAPYHEVKSRNKVVKMELIVALRGEIYFVKFILNPEEGDVEPGVAFGRSFLCLTKAIADFGNETITIYPELDPLLDSAREEGKIGDD</sequence>